<accession>G5J6A4</accession>
<evidence type="ECO:0008006" key="3">
    <source>
        <dbReference type="Google" id="ProtNLM"/>
    </source>
</evidence>
<proteinExistence type="predicted"/>
<reference evidence="1 2" key="1">
    <citation type="journal article" date="2011" name="Front. Microbiol.">
        <title>Two Strains of Crocosphaera watsonii with Highly Conserved Genomes are Distinguished by Strain-Specific Features.</title>
        <authorList>
            <person name="Bench S.R."/>
            <person name="Ilikchyan I.N."/>
            <person name="Tripp H.J."/>
            <person name="Zehr J.P."/>
        </authorList>
    </citation>
    <scope>NUCLEOTIDE SEQUENCE [LARGE SCALE GENOMIC DNA]</scope>
    <source>
        <strain evidence="1 2">WH 0003</strain>
    </source>
</reference>
<name>G5J6A4_CROWT</name>
<comment type="caution">
    <text evidence="1">The sequence shown here is derived from an EMBL/GenBank/DDBJ whole genome shotgun (WGS) entry which is preliminary data.</text>
</comment>
<dbReference type="PATRIC" id="fig|423471.3.peg.2824"/>
<protein>
    <recommendedName>
        <fullName evidence="3">PIN domain-containing protein</fullName>
    </recommendedName>
</protein>
<dbReference type="AlphaFoldDB" id="G5J6A4"/>
<dbReference type="EMBL" id="AESD01000449">
    <property type="protein sequence ID" value="EHJ12253.1"/>
    <property type="molecule type" value="Genomic_DNA"/>
</dbReference>
<gene>
    <name evidence="1" type="ORF">CWATWH0003_3007</name>
</gene>
<evidence type="ECO:0000313" key="2">
    <source>
        <dbReference type="Proteomes" id="UP000003477"/>
    </source>
</evidence>
<dbReference type="Proteomes" id="UP000003477">
    <property type="component" value="Unassembled WGS sequence"/>
</dbReference>
<organism evidence="1 2">
    <name type="scientific">Crocosphaera watsonii WH 0003</name>
    <dbReference type="NCBI Taxonomy" id="423471"/>
    <lineage>
        <taxon>Bacteria</taxon>
        <taxon>Bacillati</taxon>
        <taxon>Cyanobacteriota</taxon>
        <taxon>Cyanophyceae</taxon>
        <taxon>Oscillatoriophycideae</taxon>
        <taxon>Chroococcales</taxon>
        <taxon>Aphanothecaceae</taxon>
        <taxon>Crocosphaera</taxon>
    </lineage>
</organism>
<evidence type="ECO:0000313" key="1">
    <source>
        <dbReference type="EMBL" id="EHJ12253.1"/>
    </source>
</evidence>
<dbReference type="RefSeq" id="WP_007311125.1">
    <property type="nucleotide sequence ID" value="NZ_AESD01000449.1"/>
</dbReference>
<sequence length="80" mass="9136">MKGIDTNILVRYLVQDDAKQGEIAANYFETLKSEGETCFIRISPEYPTVLQLRDEWRPANKLTEGNLYGKYSGNLEPLPL</sequence>
<dbReference type="GeneID" id="88766613"/>